<gene>
    <name evidence="1" type="ORF">CWM47_18430</name>
</gene>
<dbReference type="OrthoDB" id="955526at2"/>
<evidence type="ECO:0000313" key="2">
    <source>
        <dbReference type="Proteomes" id="UP000232883"/>
    </source>
</evidence>
<dbReference type="KEGG" id="spir:CWM47_18430"/>
<evidence type="ECO:0000313" key="1">
    <source>
        <dbReference type="EMBL" id="AUD03629.1"/>
    </source>
</evidence>
<accession>A0A2K8Z1B2</accession>
<name>A0A2K8Z1B2_9BACT</name>
<sequence>MRFSRIYSARILLATVTLALFSLYGYYYAREWMAKWAFAHQSYFSADELVLITVAKADLTTENAYLLNEGEYEWQGDMVDVLHREIRSDSVYVYGFRDEAETTLRHEAAWLYKRPARNDPFSDTAAKRVKWFCPFILPGSAGMDPLVRPVLPAAVPFFSYTSPRIQLPQLDIPSPPPNL</sequence>
<dbReference type="AlphaFoldDB" id="A0A2K8Z1B2"/>
<reference evidence="1 2" key="1">
    <citation type="submission" date="2017-11" db="EMBL/GenBank/DDBJ databases">
        <title>Taxonomic description and genome sequences of Spirosoma HA7 sp. nov., isolated from pollen microhabitat of Corylus avellana.</title>
        <authorList>
            <person name="Ambika Manirajan B."/>
            <person name="Suarez C."/>
            <person name="Ratering S."/>
            <person name="Geissler-Plaum R."/>
            <person name="Cardinale M."/>
            <person name="Sylvia S."/>
        </authorList>
    </citation>
    <scope>NUCLEOTIDE SEQUENCE [LARGE SCALE GENOMIC DNA]</scope>
    <source>
        <strain evidence="1 2">HA7</strain>
    </source>
</reference>
<dbReference type="EMBL" id="CP025096">
    <property type="protein sequence ID" value="AUD03629.1"/>
    <property type="molecule type" value="Genomic_DNA"/>
</dbReference>
<dbReference type="RefSeq" id="WP_100989696.1">
    <property type="nucleotide sequence ID" value="NZ_CP025096.1"/>
</dbReference>
<dbReference type="Proteomes" id="UP000232883">
    <property type="component" value="Chromosome"/>
</dbReference>
<keyword evidence="2" id="KW-1185">Reference proteome</keyword>
<protein>
    <submittedName>
        <fullName evidence="1">Uncharacterized protein</fullName>
    </submittedName>
</protein>
<proteinExistence type="predicted"/>
<organism evidence="1 2">
    <name type="scientific">Spirosoma pollinicola</name>
    <dbReference type="NCBI Taxonomy" id="2057025"/>
    <lineage>
        <taxon>Bacteria</taxon>
        <taxon>Pseudomonadati</taxon>
        <taxon>Bacteroidota</taxon>
        <taxon>Cytophagia</taxon>
        <taxon>Cytophagales</taxon>
        <taxon>Cytophagaceae</taxon>
        <taxon>Spirosoma</taxon>
    </lineage>
</organism>